<dbReference type="Proteomes" id="UP000318590">
    <property type="component" value="Unassembled WGS sequence"/>
</dbReference>
<dbReference type="EMBL" id="VFSV01000002">
    <property type="protein sequence ID" value="TRD23246.1"/>
    <property type="molecule type" value="Genomic_DNA"/>
</dbReference>
<dbReference type="Gene3D" id="3.30.70.920">
    <property type="match status" value="1"/>
</dbReference>
<keyword evidence="3 4" id="KW-0143">Chaperone</keyword>
<dbReference type="RefSeq" id="WP_142833037.1">
    <property type="nucleotide sequence ID" value="NZ_VFSV01000002.1"/>
</dbReference>
<dbReference type="AlphaFoldDB" id="A0A547QAA2"/>
<dbReference type="HAMAP" id="MF_02200">
    <property type="entry name" value="NapD"/>
    <property type="match status" value="1"/>
</dbReference>
<proteinExistence type="inferred from homology"/>
<dbReference type="GO" id="GO:0005737">
    <property type="term" value="C:cytoplasm"/>
    <property type="evidence" value="ECO:0007669"/>
    <property type="project" value="UniProtKB-SubCell"/>
</dbReference>
<dbReference type="OrthoDB" id="7306089at2"/>
<sequence>MNICGCLVHAAPGTVTETRARLEAMPGAEVHAESEDGRLVVVVEDMDDRKASDTIMEMHQIPGVLSVTLNYHHFEDLSQRDTARGPQAGELS</sequence>
<dbReference type="GO" id="GO:0005048">
    <property type="term" value="F:signal sequence binding"/>
    <property type="evidence" value="ECO:0007669"/>
    <property type="project" value="UniProtKB-UniRule"/>
</dbReference>
<comment type="similarity">
    <text evidence="4">Belongs to the NapD family.</text>
</comment>
<dbReference type="PANTHER" id="PTHR38603">
    <property type="entry name" value="CHAPERONE NAPD"/>
    <property type="match status" value="1"/>
</dbReference>
<dbReference type="GO" id="GO:0051224">
    <property type="term" value="P:negative regulation of protein transport"/>
    <property type="evidence" value="ECO:0007669"/>
    <property type="project" value="UniProtKB-UniRule"/>
</dbReference>
<organism evidence="5 6">
    <name type="scientific">Palleronia caenipelagi</name>
    <dbReference type="NCBI Taxonomy" id="2489174"/>
    <lineage>
        <taxon>Bacteria</taxon>
        <taxon>Pseudomonadati</taxon>
        <taxon>Pseudomonadota</taxon>
        <taxon>Alphaproteobacteria</taxon>
        <taxon>Rhodobacterales</taxon>
        <taxon>Roseobacteraceae</taxon>
        <taxon>Palleronia</taxon>
    </lineage>
</organism>
<keyword evidence="6" id="KW-1185">Reference proteome</keyword>
<evidence type="ECO:0000256" key="4">
    <source>
        <dbReference type="HAMAP-Rule" id="MF_02200"/>
    </source>
</evidence>
<evidence type="ECO:0000256" key="3">
    <source>
        <dbReference type="ARBA" id="ARBA00023186"/>
    </source>
</evidence>
<dbReference type="InterPro" id="IPR005623">
    <property type="entry name" value="Chaperone_NapD_NO3_reduct"/>
</dbReference>
<gene>
    <name evidence="4" type="primary">napD</name>
    <name evidence="5" type="ORF">FEV53_01430</name>
</gene>
<evidence type="ECO:0000256" key="1">
    <source>
        <dbReference type="ARBA" id="ARBA00004496"/>
    </source>
</evidence>
<dbReference type="PANTHER" id="PTHR38603:SF1">
    <property type="entry name" value="CHAPERONE NAPD"/>
    <property type="match status" value="1"/>
</dbReference>
<dbReference type="Pfam" id="PF03927">
    <property type="entry name" value="NapD"/>
    <property type="match status" value="1"/>
</dbReference>
<comment type="subunit">
    <text evidence="4">Interacts with the cytoplasmic NapA precursor.</text>
</comment>
<comment type="function">
    <text evidence="4">Chaperone for NapA, the catalytic subunit of the periplasmic nitrate reductase. It binds directly and specifically to the twin-arginine signal peptide of NapA, preventing premature interaction with the Tat translocase and premature export.</text>
</comment>
<keyword evidence="2 4" id="KW-0963">Cytoplasm</keyword>
<comment type="caution">
    <text evidence="5">The sequence shown here is derived from an EMBL/GenBank/DDBJ whole genome shotgun (WGS) entry which is preliminary data.</text>
</comment>
<evidence type="ECO:0000313" key="5">
    <source>
        <dbReference type="EMBL" id="TRD23246.1"/>
    </source>
</evidence>
<evidence type="ECO:0000313" key="6">
    <source>
        <dbReference type="Proteomes" id="UP000318590"/>
    </source>
</evidence>
<reference evidence="5 6" key="1">
    <citation type="submission" date="2019-06" db="EMBL/GenBank/DDBJ databases">
        <title>Paenimaribius caenipelagi gen. nov., sp. nov., isolated from a tidal flat.</title>
        <authorList>
            <person name="Yoon J.-H."/>
        </authorList>
    </citation>
    <scope>NUCLEOTIDE SEQUENCE [LARGE SCALE GENOMIC DNA]</scope>
    <source>
        <strain evidence="5 6">JBTF-M29</strain>
    </source>
</reference>
<name>A0A547QAA2_9RHOB</name>
<accession>A0A547QAA2</accession>
<protein>
    <recommendedName>
        <fullName evidence="4">Chaperone NapD</fullName>
    </recommendedName>
    <alternativeName>
        <fullName evidence="4">NapA signal peptide-binding chaperone NapD</fullName>
    </alternativeName>
</protein>
<evidence type="ECO:0000256" key="2">
    <source>
        <dbReference type="ARBA" id="ARBA00022490"/>
    </source>
</evidence>
<comment type="subcellular location">
    <subcellularLocation>
        <location evidence="1 4">Cytoplasm</location>
    </subcellularLocation>
</comment>